<sequence>MSLTLWLTFLVASVLISVSPGAGAINTMSNGMRFGVRRSLPAILGLQLGYGAQILLVGAGLGALVASSSTALTLIKWLGVAYLIWLGISKWREPVMETMAEDHSAVSSHKQFWNAAFVNLTNPKATVFLVALFPQFLVAGAPHTPQLVTMGSTLIVVDCLVMLGYALLASQLFRFMTTPARQRQMNRVFGSLFVVAAMVLASFKRA</sequence>
<dbReference type="RefSeq" id="WP_149598482.1">
    <property type="nucleotide sequence ID" value="NZ_VTUU01000001.1"/>
</dbReference>
<feature type="transmembrane region" description="Helical" evidence="7">
    <location>
        <begin position="154"/>
        <end position="173"/>
    </location>
</feature>
<evidence type="ECO:0000313" key="8">
    <source>
        <dbReference type="EMBL" id="KAA1175843.1"/>
    </source>
</evidence>
<comment type="similarity">
    <text evidence="2">Belongs to the Rht family.</text>
</comment>
<evidence type="ECO:0000256" key="1">
    <source>
        <dbReference type="ARBA" id="ARBA00004651"/>
    </source>
</evidence>
<dbReference type="PANTHER" id="PTHR30086:SF14">
    <property type="entry name" value="HOMOSERINE_HOMOSERINE LACTONE EFFLUX PROTEIN"/>
    <property type="match status" value="1"/>
</dbReference>
<dbReference type="InterPro" id="IPR001123">
    <property type="entry name" value="LeuE-type"/>
</dbReference>
<evidence type="ECO:0000256" key="6">
    <source>
        <dbReference type="ARBA" id="ARBA00023136"/>
    </source>
</evidence>
<keyword evidence="4 7" id="KW-0812">Transmembrane</keyword>
<organism evidence="8 9">
    <name type="scientific">Marinobacter salinexigens</name>
    <dbReference type="NCBI Taxonomy" id="2919747"/>
    <lineage>
        <taxon>Bacteria</taxon>
        <taxon>Pseudomonadati</taxon>
        <taxon>Pseudomonadota</taxon>
        <taxon>Gammaproteobacteria</taxon>
        <taxon>Pseudomonadales</taxon>
        <taxon>Marinobacteraceae</taxon>
        <taxon>Marinobacter</taxon>
    </lineage>
</organism>
<dbReference type="Pfam" id="PF01810">
    <property type="entry name" value="LysE"/>
    <property type="match status" value="1"/>
</dbReference>
<reference evidence="8 9" key="1">
    <citation type="submission" date="2019-08" db="EMBL/GenBank/DDBJ databases">
        <title>Marinobacter ZYF650 sp. nov., a marine bacterium isolated from seawater of the Mariana trench.</title>
        <authorList>
            <person name="Ahmad W."/>
        </authorList>
    </citation>
    <scope>NUCLEOTIDE SEQUENCE [LARGE SCALE GENOMIC DNA]</scope>
    <source>
        <strain evidence="8 9">ZYF650</strain>
    </source>
</reference>
<keyword evidence="6 7" id="KW-0472">Membrane</keyword>
<evidence type="ECO:0000256" key="7">
    <source>
        <dbReference type="SAM" id="Phobius"/>
    </source>
</evidence>
<dbReference type="Proteomes" id="UP000323161">
    <property type="component" value="Unassembled WGS sequence"/>
</dbReference>
<proteinExistence type="inferred from homology"/>
<feature type="transmembrane region" description="Helical" evidence="7">
    <location>
        <begin position="71"/>
        <end position="88"/>
    </location>
</feature>
<dbReference type="EMBL" id="VTUU01000001">
    <property type="protein sequence ID" value="KAA1175843.1"/>
    <property type="molecule type" value="Genomic_DNA"/>
</dbReference>
<dbReference type="PANTHER" id="PTHR30086">
    <property type="entry name" value="ARGININE EXPORTER PROTEIN ARGO"/>
    <property type="match status" value="1"/>
</dbReference>
<dbReference type="GO" id="GO:0042970">
    <property type="term" value="F:homoserine transmembrane transporter activity"/>
    <property type="evidence" value="ECO:0007669"/>
    <property type="project" value="TreeGrafter"/>
</dbReference>
<dbReference type="GO" id="GO:0005886">
    <property type="term" value="C:plasma membrane"/>
    <property type="evidence" value="ECO:0007669"/>
    <property type="project" value="UniProtKB-SubCell"/>
</dbReference>
<gene>
    <name evidence="8" type="primary">rhtB</name>
    <name evidence="8" type="ORF">FWJ25_01535</name>
</gene>
<keyword evidence="5 7" id="KW-1133">Transmembrane helix</keyword>
<name>A0A5B0VN28_9GAMM</name>
<dbReference type="AlphaFoldDB" id="A0A5B0VN28"/>
<evidence type="ECO:0000256" key="5">
    <source>
        <dbReference type="ARBA" id="ARBA00022989"/>
    </source>
</evidence>
<keyword evidence="3" id="KW-1003">Cell membrane</keyword>
<comment type="subcellular location">
    <subcellularLocation>
        <location evidence="1">Cell membrane</location>
        <topology evidence="1">Multi-pass membrane protein</topology>
    </subcellularLocation>
</comment>
<feature type="transmembrane region" description="Helical" evidence="7">
    <location>
        <begin position="40"/>
        <end position="64"/>
    </location>
</feature>
<dbReference type="NCBIfam" id="NF007812">
    <property type="entry name" value="PRK10520.1"/>
    <property type="match status" value="1"/>
</dbReference>
<accession>A0A5B0VN28</accession>
<evidence type="ECO:0000313" key="9">
    <source>
        <dbReference type="Proteomes" id="UP000323161"/>
    </source>
</evidence>
<comment type="caution">
    <text evidence="8">The sequence shown here is derived from an EMBL/GenBank/DDBJ whole genome shotgun (WGS) entry which is preliminary data.</text>
</comment>
<evidence type="ECO:0000256" key="2">
    <source>
        <dbReference type="ARBA" id="ARBA00007928"/>
    </source>
</evidence>
<protein>
    <submittedName>
        <fullName evidence="8">Homoserine/homoserine lactone efflux protein</fullName>
    </submittedName>
</protein>
<evidence type="ECO:0000256" key="3">
    <source>
        <dbReference type="ARBA" id="ARBA00022475"/>
    </source>
</evidence>
<keyword evidence="9" id="KW-1185">Reference proteome</keyword>
<feature type="transmembrane region" description="Helical" evidence="7">
    <location>
        <begin position="185"/>
        <end position="203"/>
    </location>
</feature>
<dbReference type="PIRSF" id="PIRSF006324">
    <property type="entry name" value="LeuE"/>
    <property type="match status" value="1"/>
</dbReference>
<evidence type="ECO:0000256" key="4">
    <source>
        <dbReference type="ARBA" id="ARBA00022692"/>
    </source>
</evidence>